<dbReference type="GeneID" id="93115426"/>
<name>I9TEN5_9BACE</name>
<comment type="similarity">
    <text evidence="2 6">Belongs to the FKBP-type PPIase family.</text>
</comment>
<keyword evidence="9" id="KW-1185">Reference proteome</keyword>
<dbReference type="Gene3D" id="3.10.50.40">
    <property type="match status" value="1"/>
</dbReference>
<dbReference type="PROSITE" id="PS50059">
    <property type="entry name" value="FKBP_PPIASE"/>
    <property type="match status" value="1"/>
</dbReference>
<organism evidence="8 9">
    <name type="scientific">Bacteroides salyersiae CL02T12C01</name>
    <dbReference type="NCBI Taxonomy" id="997887"/>
    <lineage>
        <taxon>Bacteria</taxon>
        <taxon>Pseudomonadati</taxon>
        <taxon>Bacteroidota</taxon>
        <taxon>Bacteroidia</taxon>
        <taxon>Bacteroidales</taxon>
        <taxon>Bacteroidaceae</taxon>
        <taxon>Bacteroides</taxon>
    </lineage>
</organism>
<proteinExistence type="inferred from homology"/>
<accession>I9TEN5</accession>
<reference evidence="8 9" key="1">
    <citation type="submission" date="2012-02" db="EMBL/GenBank/DDBJ databases">
        <title>The Genome Sequence of Bacteroides salyersiae CL02T12C01.</title>
        <authorList>
            <consortium name="The Broad Institute Genome Sequencing Platform"/>
            <person name="Earl A."/>
            <person name="Ward D."/>
            <person name="Feldgarden M."/>
            <person name="Gevers D."/>
            <person name="Zitomersky N.L."/>
            <person name="Coyne M.J."/>
            <person name="Comstock L.E."/>
            <person name="Young S.K."/>
            <person name="Zeng Q."/>
            <person name="Gargeya S."/>
            <person name="Fitzgerald M."/>
            <person name="Haas B."/>
            <person name="Abouelleil A."/>
            <person name="Alvarado L."/>
            <person name="Arachchi H.M."/>
            <person name="Berlin A."/>
            <person name="Chapman S.B."/>
            <person name="Gearin G."/>
            <person name="Goldberg J."/>
            <person name="Griggs A."/>
            <person name="Gujja S."/>
            <person name="Hansen M."/>
            <person name="Heiman D."/>
            <person name="Howarth C."/>
            <person name="Larimer J."/>
            <person name="Lui A."/>
            <person name="MacDonald P.J.P."/>
            <person name="McCowen C."/>
            <person name="Montmayeur A."/>
            <person name="Murphy C."/>
            <person name="Neiman D."/>
            <person name="Pearson M."/>
            <person name="Priest M."/>
            <person name="Roberts A."/>
            <person name="Saif S."/>
            <person name="Shea T."/>
            <person name="Sisk P."/>
            <person name="Stolte C."/>
            <person name="Sykes S."/>
            <person name="Wortman J."/>
            <person name="Nusbaum C."/>
            <person name="Birren B."/>
        </authorList>
    </citation>
    <scope>NUCLEOTIDE SEQUENCE [LARGE SCALE GENOMIC DNA]</scope>
    <source>
        <strain evidence="8 9">CL02T12C01</strain>
    </source>
</reference>
<evidence type="ECO:0000256" key="5">
    <source>
        <dbReference type="PROSITE-ProRule" id="PRU00277"/>
    </source>
</evidence>
<dbReference type="HOGENOM" id="CLU_013615_7_1_10"/>
<keyword evidence="4 5" id="KW-0413">Isomerase</keyword>
<protein>
    <recommendedName>
        <fullName evidence="6">Peptidyl-prolyl cis-trans isomerase</fullName>
        <ecNumber evidence="6">5.2.1.8</ecNumber>
    </recommendedName>
</protein>
<evidence type="ECO:0000256" key="2">
    <source>
        <dbReference type="ARBA" id="ARBA00006577"/>
    </source>
</evidence>
<evidence type="ECO:0000256" key="3">
    <source>
        <dbReference type="ARBA" id="ARBA00023110"/>
    </source>
</evidence>
<evidence type="ECO:0000256" key="6">
    <source>
        <dbReference type="RuleBase" id="RU003915"/>
    </source>
</evidence>
<dbReference type="OrthoDB" id="9814548at2"/>
<evidence type="ECO:0000313" key="8">
    <source>
        <dbReference type="EMBL" id="EIY67646.1"/>
    </source>
</evidence>
<evidence type="ECO:0000259" key="7">
    <source>
        <dbReference type="PROSITE" id="PS50059"/>
    </source>
</evidence>
<feature type="domain" description="PPIase FKBP-type" evidence="7">
    <location>
        <begin position="104"/>
        <end position="194"/>
    </location>
</feature>
<dbReference type="Pfam" id="PF00254">
    <property type="entry name" value="FKBP_C"/>
    <property type="match status" value="1"/>
</dbReference>
<keyword evidence="3 5" id="KW-0697">Rotamase</keyword>
<evidence type="ECO:0000313" key="9">
    <source>
        <dbReference type="Proteomes" id="UP000005150"/>
    </source>
</evidence>
<comment type="catalytic activity">
    <reaction evidence="1 5 6">
        <text>[protein]-peptidylproline (omega=180) = [protein]-peptidylproline (omega=0)</text>
        <dbReference type="Rhea" id="RHEA:16237"/>
        <dbReference type="Rhea" id="RHEA-COMP:10747"/>
        <dbReference type="Rhea" id="RHEA-COMP:10748"/>
        <dbReference type="ChEBI" id="CHEBI:83833"/>
        <dbReference type="ChEBI" id="CHEBI:83834"/>
        <dbReference type="EC" id="5.2.1.8"/>
    </reaction>
</comment>
<dbReference type="PANTHER" id="PTHR43811:SF19">
    <property type="entry name" value="39 KDA FK506-BINDING NUCLEAR PROTEIN"/>
    <property type="match status" value="1"/>
</dbReference>
<dbReference type="PANTHER" id="PTHR43811">
    <property type="entry name" value="FKBP-TYPE PEPTIDYL-PROLYL CIS-TRANS ISOMERASE FKPA"/>
    <property type="match status" value="1"/>
</dbReference>
<dbReference type="EC" id="5.2.1.8" evidence="6"/>
<evidence type="ECO:0000256" key="4">
    <source>
        <dbReference type="ARBA" id="ARBA00023235"/>
    </source>
</evidence>
<dbReference type="GO" id="GO:0003755">
    <property type="term" value="F:peptidyl-prolyl cis-trans isomerase activity"/>
    <property type="evidence" value="ECO:0007669"/>
    <property type="project" value="UniProtKB-UniRule"/>
</dbReference>
<dbReference type="InterPro" id="IPR046357">
    <property type="entry name" value="PPIase_dom_sf"/>
</dbReference>
<comment type="caution">
    <text evidence="8">The sequence shown here is derived from an EMBL/GenBank/DDBJ whole genome shotgun (WGS) entry which is preliminary data.</text>
</comment>
<dbReference type="PATRIC" id="fig|997887.3.peg.1287"/>
<dbReference type="RefSeq" id="WP_005926985.1">
    <property type="nucleotide sequence ID" value="NZ_JH724307.1"/>
</dbReference>
<dbReference type="PROSITE" id="PS51257">
    <property type="entry name" value="PROKAR_LIPOPROTEIN"/>
    <property type="match status" value="1"/>
</dbReference>
<dbReference type="Proteomes" id="UP000005150">
    <property type="component" value="Unassembled WGS sequence"/>
</dbReference>
<dbReference type="InterPro" id="IPR001179">
    <property type="entry name" value="PPIase_FKBP_dom"/>
</dbReference>
<dbReference type="SUPFAM" id="SSF54534">
    <property type="entry name" value="FKBP-like"/>
    <property type="match status" value="1"/>
</dbReference>
<dbReference type="AlphaFoldDB" id="I9TEN5"/>
<gene>
    <name evidence="8" type="ORF">HMPREF1071_01220</name>
</gene>
<sequence>MNKKIYLLPILLLALVFVSCEETKEVSIYDNWQERNEAFIDSLRNEFMTNREVSGLDTIHLLSAPDDYIFYKEKTPVKNEPENPDNIYEYIEGYVLEDIQPYYTDSVYTYYKGTYIIGTRFDGFTGKNPTVFDSPSRFYVNSVVTGWSEMLQRMKVGERREIYIPWKYGYGASGYGSILGYSTLVFDVQLYSIENRSSNALSVLDIEE</sequence>
<evidence type="ECO:0000256" key="1">
    <source>
        <dbReference type="ARBA" id="ARBA00000971"/>
    </source>
</evidence>
<dbReference type="EMBL" id="AGXV01000015">
    <property type="protein sequence ID" value="EIY67646.1"/>
    <property type="molecule type" value="Genomic_DNA"/>
</dbReference>